<sequence>MHAPAGSKVSALIATLTIRFTTAEYTQSNCRYLPGDAQWPTDKDWRELNTTTNGKLIVGTPLAQACYTPTVDFDRDSCTKVRDAWTLGEAYYEDAVNIMSPYWLNDTCSPFSGTSCKQGNIASYAVEIDGAKTVTAALKFAREKNIRVSIKNTGHDYIGRSNGRGSLALWTHKLKDISVLQYNSSYYTGPALKAGAGVQFFEAYKAAAASDLRVLGGYCPTVGMVGGYVQGGGHGPLAASYGLAADNTLEFEVVTADGQHLTASRTQNPDLYWALSGGGAGTYAVVLSLTTKAHPDGRTSGASLVIANTDPDSYWAAISSFHKRMVDMNNIPGFATSWGFDKSAFSLNVATLTGGTQKDMQNALQPFLQDLQKLNISTISYATTEHPTFYEHFEQYTFPPEIYQTNSTLGGRLIPVSTVRDNLSGLIKAFRTITNDASFPRNRISGISLNVTHSRVGSSPGANAVLPAWRDALYTLNVGIGVSPDDPATELQAIQDKANEWQALFNPLTPGGGGYLNEATYDNPTWKVDYFGKNYDKLLTIKKRYDPDFTFWQHTSVGTDAYWFVAGDGRLCRIS</sequence>
<dbReference type="PROSITE" id="PS51387">
    <property type="entry name" value="FAD_PCMH"/>
    <property type="match status" value="1"/>
</dbReference>
<dbReference type="PANTHER" id="PTHR13878">
    <property type="entry name" value="GULONOLACTONE OXIDASE"/>
    <property type="match status" value="1"/>
</dbReference>
<evidence type="ECO:0000256" key="2">
    <source>
        <dbReference type="ARBA" id="ARBA00023002"/>
    </source>
</evidence>
<dbReference type="Pfam" id="PF08031">
    <property type="entry name" value="BBE"/>
    <property type="match status" value="1"/>
</dbReference>
<dbReference type="InterPro" id="IPR016166">
    <property type="entry name" value="FAD-bd_PCMH"/>
</dbReference>
<evidence type="ECO:0000313" key="6">
    <source>
        <dbReference type="Proteomes" id="UP001408356"/>
    </source>
</evidence>
<dbReference type="InterPro" id="IPR050432">
    <property type="entry name" value="FAD-linked_Oxidoreductases_BP"/>
</dbReference>
<dbReference type="EMBL" id="JARVKF010000235">
    <property type="protein sequence ID" value="KAK9420439.1"/>
    <property type="molecule type" value="Genomic_DNA"/>
</dbReference>
<comment type="similarity">
    <text evidence="1">Belongs to the oxygen-dependent FAD-linked oxidoreductase family.</text>
</comment>
<dbReference type="InterPro" id="IPR006094">
    <property type="entry name" value="Oxid_FAD_bind_N"/>
</dbReference>
<dbReference type="Pfam" id="PF01565">
    <property type="entry name" value="FAD_binding_4"/>
    <property type="match status" value="1"/>
</dbReference>
<evidence type="ECO:0000313" key="5">
    <source>
        <dbReference type="EMBL" id="KAK9420439.1"/>
    </source>
</evidence>
<evidence type="ECO:0000256" key="1">
    <source>
        <dbReference type="ARBA" id="ARBA00005466"/>
    </source>
</evidence>
<protein>
    <submittedName>
        <fullName evidence="5">FAD-binding domain-containing protein</fullName>
    </submittedName>
</protein>
<evidence type="ECO:0000259" key="4">
    <source>
        <dbReference type="PROSITE" id="PS51387"/>
    </source>
</evidence>
<evidence type="ECO:0000256" key="3">
    <source>
        <dbReference type="SAM" id="SignalP"/>
    </source>
</evidence>
<dbReference type="Proteomes" id="UP001408356">
    <property type="component" value="Unassembled WGS sequence"/>
</dbReference>
<feature type="signal peptide" evidence="3">
    <location>
        <begin position="1"/>
        <end position="23"/>
    </location>
</feature>
<keyword evidence="2" id="KW-0560">Oxidoreductase</keyword>
<proteinExistence type="inferred from homology"/>
<dbReference type="InterPro" id="IPR036318">
    <property type="entry name" value="FAD-bd_PCMH-like_sf"/>
</dbReference>
<keyword evidence="6" id="KW-1185">Reference proteome</keyword>
<accession>A0ABR2V0H6</accession>
<keyword evidence="3" id="KW-0732">Signal</keyword>
<dbReference type="SUPFAM" id="SSF56176">
    <property type="entry name" value="FAD-binding/transporter-associated domain-like"/>
    <property type="match status" value="1"/>
</dbReference>
<reference evidence="5 6" key="1">
    <citation type="journal article" date="2024" name="J. Plant Pathol.">
        <title>Sequence and assembly of the genome of Seiridium unicorne, isolate CBS 538.82, causal agent of cypress canker disease.</title>
        <authorList>
            <person name="Scali E."/>
            <person name="Rocca G.D."/>
            <person name="Danti R."/>
            <person name="Garbelotto M."/>
            <person name="Barberini S."/>
            <person name="Baroncelli R."/>
            <person name="Emiliani G."/>
        </authorList>
    </citation>
    <scope>NUCLEOTIDE SEQUENCE [LARGE SCALE GENOMIC DNA]</scope>
    <source>
        <strain evidence="5 6">BM-138-508</strain>
    </source>
</reference>
<feature type="chain" id="PRO_5046145251" evidence="3">
    <location>
        <begin position="24"/>
        <end position="575"/>
    </location>
</feature>
<gene>
    <name evidence="5" type="ORF">SUNI508_06435</name>
</gene>
<dbReference type="Gene3D" id="3.30.465.10">
    <property type="match status" value="2"/>
</dbReference>
<feature type="domain" description="FAD-binding PCMH-type" evidence="4">
    <location>
        <begin position="117"/>
        <end position="296"/>
    </location>
</feature>
<organism evidence="5 6">
    <name type="scientific">Seiridium unicorne</name>
    <dbReference type="NCBI Taxonomy" id="138068"/>
    <lineage>
        <taxon>Eukaryota</taxon>
        <taxon>Fungi</taxon>
        <taxon>Dikarya</taxon>
        <taxon>Ascomycota</taxon>
        <taxon>Pezizomycotina</taxon>
        <taxon>Sordariomycetes</taxon>
        <taxon>Xylariomycetidae</taxon>
        <taxon>Amphisphaeriales</taxon>
        <taxon>Sporocadaceae</taxon>
        <taxon>Seiridium</taxon>
    </lineage>
</organism>
<dbReference type="InterPro" id="IPR012951">
    <property type="entry name" value="BBE"/>
</dbReference>
<dbReference type="PANTHER" id="PTHR13878:SF91">
    <property type="entry name" value="FAD BINDING DOMAIN PROTEIN (AFU_ORTHOLOGUE AFUA_6G12070)-RELATED"/>
    <property type="match status" value="1"/>
</dbReference>
<comment type="caution">
    <text evidence="5">The sequence shown here is derived from an EMBL/GenBank/DDBJ whole genome shotgun (WGS) entry which is preliminary data.</text>
</comment>
<dbReference type="InterPro" id="IPR016169">
    <property type="entry name" value="FAD-bd_PCMH_sub2"/>
</dbReference>
<name>A0ABR2V0H6_9PEZI</name>